<gene>
    <name evidence="1" type="ORF">DP120_08055</name>
</gene>
<proteinExistence type="predicted"/>
<dbReference type="Proteomes" id="UP000251002">
    <property type="component" value="Unassembled WGS sequence"/>
</dbReference>
<evidence type="ECO:0008006" key="3">
    <source>
        <dbReference type="Google" id="ProtNLM"/>
    </source>
</evidence>
<dbReference type="Pfam" id="PF14149">
    <property type="entry name" value="YhfH"/>
    <property type="match status" value="1"/>
</dbReference>
<protein>
    <recommendedName>
        <fullName evidence="3">YhfH family protein</fullName>
    </recommendedName>
</protein>
<sequence length="43" mass="5056">MKNLQTTYGTRTKKECRECGAEIQEQRESIVYECERCMGHGEE</sequence>
<comment type="caution">
    <text evidence="1">The sequence shown here is derived from an EMBL/GenBank/DDBJ whole genome shotgun (WGS) entry which is preliminary data.</text>
</comment>
<keyword evidence="2" id="KW-1185">Reference proteome</keyword>
<name>A0A365L270_9BACL</name>
<evidence type="ECO:0000313" key="1">
    <source>
        <dbReference type="EMBL" id="RAZ79551.1"/>
    </source>
</evidence>
<reference evidence="1 2" key="1">
    <citation type="submission" date="2018-06" db="EMBL/GenBank/DDBJ databases">
        <title>The draft genome sequences of strains SCU63 and S1.</title>
        <authorList>
            <person name="Gan L."/>
        </authorList>
    </citation>
    <scope>NUCLEOTIDE SEQUENCE [LARGE SCALE GENOMIC DNA]</scope>
    <source>
        <strain evidence="1 2">SCU63</strain>
    </source>
</reference>
<dbReference type="InterPro" id="IPR025432">
    <property type="entry name" value="YhfH-like"/>
</dbReference>
<organism evidence="1 2">
    <name type="scientific">Planococcus halotolerans</name>
    <dbReference type="NCBI Taxonomy" id="2233542"/>
    <lineage>
        <taxon>Bacteria</taxon>
        <taxon>Bacillati</taxon>
        <taxon>Bacillota</taxon>
        <taxon>Bacilli</taxon>
        <taxon>Bacillales</taxon>
        <taxon>Caryophanaceae</taxon>
        <taxon>Planococcus</taxon>
    </lineage>
</organism>
<dbReference type="EMBL" id="QLZR01000002">
    <property type="protein sequence ID" value="RAZ79551.1"/>
    <property type="molecule type" value="Genomic_DNA"/>
</dbReference>
<evidence type="ECO:0000313" key="2">
    <source>
        <dbReference type="Proteomes" id="UP000251002"/>
    </source>
</evidence>
<accession>A0A365L270</accession>
<dbReference type="RefSeq" id="WP_112223118.1">
    <property type="nucleotide sequence ID" value="NZ_CP047673.1"/>
</dbReference>
<dbReference type="AlphaFoldDB" id="A0A365L270"/>